<accession>A0A650EMQ5</accession>
<name>A0A650EMQ5_9HELI</name>
<reference evidence="1" key="1">
    <citation type="journal article" date="2020" name="J. ISSAAS">
        <title>Lactobacilli and other gastrointestinal microbiota of Peromyscus leucopus, reservoir host for agents of Lyme disease and other zoonoses in North America.</title>
        <authorList>
            <person name="Milovic A."/>
            <person name="Bassam K."/>
            <person name="Shao H."/>
            <person name="Chatzistamou I."/>
            <person name="Tufts D.M."/>
            <person name="Diuk-Wasser M."/>
            <person name="Barbour A.G."/>
        </authorList>
    </citation>
    <scope>NUCLEOTIDE SEQUENCE</scope>
    <source>
        <strain evidence="1">LL4</strain>
    </source>
</reference>
<protein>
    <submittedName>
        <fullName evidence="1">Uncharacterized protein</fullName>
    </submittedName>
</protein>
<proteinExistence type="predicted"/>
<dbReference type="AlphaFoldDB" id="A0A650EMQ5"/>
<organism evidence="1">
    <name type="scientific">uncultured Helicobacter sp</name>
    <dbReference type="NCBI Taxonomy" id="175537"/>
    <lineage>
        <taxon>Bacteria</taxon>
        <taxon>Pseudomonadati</taxon>
        <taxon>Campylobacterota</taxon>
        <taxon>Epsilonproteobacteria</taxon>
        <taxon>Campylobacterales</taxon>
        <taxon>Helicobacteraceae</taxon>
        <taxon>Helicobacter</taxon>
        <taxon>environmental samples</taxon>
    </lineage>
</organism>
<sequence>MSGFIGTLVMFNMINFAFSVELNMRQKKFVLNAILPLSEKTPTMKEIKIYVKKINIEFYNETKIEREKFEVFLTNYLFNNIGNMV</sequence>
<gene>
    <name evidence="1" type="ORF">Helico5904_1100</name>
</gene>
<evidence type="ECO:0000313" key="1">
    <source>
        <dbReference type="EMBL" id="QGT50438.1"/>
    </source>
</evidence>
<dbReference type="EMBL" id="MN577569">
    <property type="protein sequence ID" value="QGT50438.1"/>
    <property type="molecule type" value="Genomic_DNA"/>
</dbReference>